<gene>
    <name evidence="1" type="ORF">GCM10007291_46920</name>
</gene>
<dbReference type="Proteomes" id="UP000658305">
    <property type="component" value="Unassembled WGS sequence"/>
</dbReference>
<organism evidence="1 2">
    <name type="scientific">Gemmobacter nanjingensis</name>
    <dbReference type="NCBI Taxonomy" id="488454"/>
    <lineage>
        <taxon>Bacteria</taxon>
        <taxon>Pseudomonadati</taxon>
        <taxon>Pseudomonadota</taxon>
        <taxon>Alphaproteobacteria</taxon>
        <taxon>Rhodobacterales</taxon>
        <taxon>Paracoccaceae</taxon>
        <taxon>Gemmobacter</taxon>
    </lineage>
</organism>
<dbReference type="PIRSF" id="PIRSF036055">
    <property type="entry name" value="UCP036055"/>
    <property type="match status" value="1"/>
</dbReference>
<dbReference type="InterPro" id="IPR017042">
    <property type="entry name" value="UCP036055"/>
</dbReference>
<reference evidence="2" key="1">
    <citation type="journal article" date="2019" name="Int. J. Syst. Evol. Microbiol.">
        <title>The Global Catalogue of Microorganisms (GCM) 10K type strain sequencing project: providing services to taxonomists for standard genome sequencing and annotation.</title>
        <authorList>
            <consortium name="The Broad Institute Genomics Platform"/>
            <consortium name="The Broad Institute Genome Sequencing Center for Infectious Disease"/>
            <person name="Wu L."/>
            <person name="Ma J."/>
        </authorList>
    </citation>
    <scope>NUCLEOTIDE SEQUENCE [LARGE SCALE GENOMIC DNA]</scope>
    <source>
        <strain evidence="2">KCTC 23298</strain>
    </source>
</reference>
<dbReference type="RefSeq" id="WP_229825849.1">
    <property type="nucleotide sequence ID" value="NZ_BMYI01000029.1"/>
</dbReference>
<sequence length="179" mass="19784">MSATTIIDTAPLGALIRYTDGSPKPPARFTKKLAAWERSNGVGRLVKKEPPRVYPTWTAPASFTLHEGNFSSDGVILVTIMRSHSADSRLIFEVAEEPKSEQVRVLLDFGGNTELLHLAESLTAAELWIAREGYRNARLEIVGYEDGDRADGMVAALPKRHRDVPRLWCSEPQNGEDGI</sequence>
<evidence type="ECO:0000313" key="2">
    <source>
        <dbReference type="Proteomes" id="UP000658305"/>
    </source>
</evidence>
<dbReference type="EMBL" id="BMYI01000029">
    <property type="protein sequence ID" value="GHC39738.1"/>
    <property type="molecule type" value="Genomic_DNA"/>
</dbReference>
<keyword evidence="2" id="KW-1185">Reference proteome</keyword>
<proteinExistence type="predicted"/>
<name>A0ABQ3FTY9_9RHOB</name>
<comment type="caution">
    <text evidence="1">The sequence shown here is derived from an EMBL/GenBank/DDBJ whole genome shotgun (WGS) entry which is preliminary data.</text>
</comment>
<accession>A0ABQ3FTY9</accession>
<protein>
    <submittedName>
        <fullName evidence="1">Uncharacterized protein</fullName>
    </submittedName>
</protein>
<evidence type="ECO:0000313" key="1">
    <source>
        <dbReference type="EMBL" id="GHC39738.1"/>
    </source>
</evidence>